<evidence type="ECO:0000256" key="1">
    <source>
        <dbReference type="SAM" id="Phobius"/>
    </source>
</evidence>
<dbReference type="AlphaFoldDB" id="A0A1X3JFH9"/>
<evidence type="ECO:0000313" key="3">
    <source>
        <dbReference type="Proteomes" id="UP000193045"/>
    </source>
</evidence>
<organism evidence="2 3">
    <name type="scientific">Escherichia coli H386</name>
    <dbReference type="NCBI Taxonomy" id="656397"/>
    <lineage>
        <taxon>Bacteria</taxon>
        <taxon>Pseudomonadati</taxon>
        <taxon>Pseudomonadota</taxon>
        <taxon>Gammaproteobacteria</taxon>
        <taxon>Enterobacterales</taxon>
        <taxon>Enterobacteriaceae</taxon>
        <taxon>Escherichia</taxon>
    </lineage>
</organism>
<dbReference type="EMBL" id="ADJB01000070">
    <property type="protein sequence ID" value="OSL06564.1"/>
    <property type="molecule type" value="Genomic_DNA"/>
</dbReference>
<reference evidence="2 3" key="1">
    <citation type="submission" date="2010-04" db="EMBL/GenBank/DDBJ databases">
        <title>The Genome Sequence of Escherichia coli H386.</title>
        <authorList>
            <consortium name="The Broad Institute Genome Sequencing Platform"/>
            <consortium name="The Broad Institute Genome Sequencing Center for Infectious Disease"/>
            <person name="Feldgarden M."/>
            <person name="Gordon D.M."/>
            <person name="Johnson J.R."/>
            <person name="Johnston B.D."/>
            <person name="Young S."/>
            <person name="Zeng Q."/>
            <person name="Koehrsen M."/>
            <person name="Alvarado L."/>
            <person name="Berlin A.M."/>
            <person name="Borenstein D."/>
            <person name="Chapman S.B."/>
            <person name="Chen Z."/>
            <person name="Engels R."/>
            <person name="Freedman E."/>
            <person name="Gellesch M."/>
            <person name="Goldberg J."/>
            <person name="Griggs A."/>
            <person name="Gujja S."/>
            <person name="Heilman E.R."/>
            <person name="Heiman D.I."/>
            <person name="Hepburn T.A."/>
            <person name="Howarth C."/>
            <person name="Jen D."/>
            <person name="Larson L."/>
            <person name="Mehta T."/>
            <person name="Park D."/>
            <person name="Pearson M."/>
            <person name="Richards J."/>
            <person name="Roberts A."/>
            <person name="Saif S."/>
            <person name="Shea T.D."/>
            <person name="Shenoy N."/>
            <person name="Sisk P."/>
            <person name="Stolte C."/>
            <person name="Sykes S.N."/>
            <person name="Walk T."/>
            <person name="White J."/>
            <person name="Yandava C."/>
            <person name="Haas B."/>
            <person name="Henn M.R."/>
            <person name="Nusbaum C."/>
            <person name="Birren B."/>
        </authorList>
    </citation>
    <scope>NUCLEOTIDE SEQUENCE [LARGE SCALE GENOMIC DNA]</scope>
    <source>
        <strain evidence="2 3">H386</strain>
    </source>
</reference>
<keyword evidence="1" id="KW-1133">Transmembrane helix</keyword>
<keyword evidence="1" id="KW-0472">Membrane</keyword>
<comment type="caution">
    <text evidence="2">The sequence shown here is derived from an EMBL/GenBank/DDBJ whole genome shotgun (WGS) entry which is preliminary data.</text>
</comment>
<protein>
    <submittedName>
        <fullName evidence="2">Uncharacterized protein</fullName>
    </submittedName>
</protein>
<proteinExistence type="predicted"/>
<sequence>MFIYYIDKSGLMPIALYVHCLFFKLLAFIVDMLPVFSKYIFRVFLEDP</sequence>
<accession>A0A1X3JFH9</accession>
<feature type="transmembrane region" description="Helical" evidence="1">
    <location>
        <begin position="14"/>
        <end position="36"/>
    </location>
</feature>
<evidence type="ECO:0000313" key="2">
    <source>
        <dbReference type="EMBL" id="OSL06564.1"/>
    </source>
</evidence>
<dbReference type="Proteomes" id="UP000193045">
    <property type="component" value="Unassembled WGS sequence"/>
</dbReference>
<gene>
    <name evidence="2" type="ORF">ECVG_00356</name>
</gene>
<keyword evidence="1" id="KW-0812">Transmembrane</keyword>
<name>A0A1X3JFH9_ECOLX</name>